<dbReference type="Proteomes" id="UP000192578">
    <property type="component" value="Unassembled WGS sequence"/>
</dbReference>
<dbReference type="AlphaFoldDB" id="A0A1W0WSP5"/>
<evidence type="ECO:0000313" key="1">
    <source>
        <dbReference type="EMBL" id="OQV18197.1"/>
    </source>
</evidence>
<organism evidence="1 2">
    <name type="scientific">Hypsibius exemplaris</name>
    <name type="common">Freshwater tardigrade</name>
    <dbReference type="NCBI Taxonomy" id="2072580"/>
    <lineage>
        <taxon>Eukaryota</taxon>
        <taxon>Metazoa</taxon>
        <taxon>Ecdysozoa</taxon>
        <taxon>Tardigrada</taxon>
        <taxon>Eutardigrada</taxon>
        <taxon>Parachela</taxon>
        <taxon>Hypsibioidea</taxon>
        <taxon>Hypsibiidae</taxon>
        <taxon>Hypsibius</taxon>
    </lineage>
</organism>
<dbReference type="EMBL" id="MTYJ01000052">
    <property type="protein sequence ID" value="OQV18197.1"/>
    <property type="molecule type" value="Genomic_DNA"/>
</dbReference>
<proteinExistence type="predicted"/>
<name>A0A1W0WSP5_HYPEX</name>
<accession>A0A1W0WSP5</accession>
<keyword evidence="2" id="KW-1185">Reference proteome</keyword>
<evidence type="ECO:0000313" key="2">
    <source>
        <dbReference type="Proteomes" id="UP000192578"/>
    </source>
</evidence>
<reference evidence="2" key="1">
    <citation type="submission" date="2017-01" db="EMBL/GenBank/DDBJ databases">
        <title>Comparative genomics of anhydrobiosis in the tardigrade Hypsibius dujardini.</title>
        <authorList>
            <person name="Yoshida Y."/>
            <person name="Koutsovoulos G."/>
            <person name="Laetsch D."/>
            <person name="Stevens L."/>
            <person name="Kumar S."/>
            <person name="Horikawa D."/>
            <person name="Ishino K."/>
            <person name="Komine S."/>
            <person name="Tomita M."/>
            <person name="Blaxter M."/>
            <person name="Arakawa K."/>
        </authorList>
    </citation>
    <scope>NUCLEOTIDE SEQUENCE [LARGE SCALE GENOMIC DNA]</scope>
    <source>
        <strain evidence="2">Z151</strain>
    </source>
</reference>
<gene>
    <name evidence="1" type="ORF">BV898_07786</name>
</gene>
<comment type="caution">
    <text evidence="1">The sequence shown here is derived from an EMBL/GenBank/DDBJ whole genome shotgun (WGS) entry which is preliminary data.</text>
</comment>
<sequence>MKFTREFAPSWLATLQLLHFFRAKLDIFLLLRSPSREFSRFPRTKINLLESAFGLLGNSRMSKSTATRFGRSLRSRSSLATILLGTAAVESARGKENSDGIPG</sequence>
<protein>
    <submittedName>
        <fullName evidence="1">Uncharacterized protein</fullName>
    </submittedName>
</protein>